<reference evidence="6 7" key="1">
    <citation type="submission" date="2020-08" db="EMBL/GenBank/DDBJ databases">
        <title>Sequencing the genomes of 1000 actinobacteria strains.</title>
        <authorList>
            <person name="Klenk H.-P."/>
        </authorList>
    </citation>
    <scope>NUCLEOTIDE SEQUENCE [LARGE SCALE GENOMIC DNA]</scope>
    <source>
        <strain evidence="6 7">DSM 46659</strain>
    </source>
</reference>
<evidence type="ECO:0000313" key="7">
    <source>
        <dbReference type="Proteomes" id="UP000546642"/>
    </source>
</evidence>
<feature type="binding site" evidence="2">
    <location>
        <position position="65"/>
    </location>
    <ligand>
        <name>glutathione</name>
        <dbReference type="ChEBI" id="CHEBI:57925"/>
    </ligand>
</feature>
<dbReference type="SUPFAM" id="SSF47616">
    <property type="entry name" value="GST C-terminal domain-like"/>
    <property type="match status" value="1"/>
</dbReference>
<dbReference type="InterPro" id="IPR040079">
    <property type="entry name" value="Glutathione_S-Trfase"/>
</dbReference>
<dbReference type="PIRSF" id="PIRSF015753">
    <property type="entry name" value="GST"/>
    <property type="match status" value="1"/>
</dbReference>
<dbReference type="RefSeq" id="WP_184078637.1">
    <property type="nucleotide sequence ID" value="NZ_JACHDS010000001.1"/>
</dbReference>
<dbReference type="Pfam" id="PF13410">
    <property type="entry name" value="GST_C_2"/>
    <property type="match status" value="1"/>
</dbReference>
<dbReference type="PROSITE" id="PS50405">
    <property type="entry name" value="GST_CTER"/>
    <property type="match status" value="1"/>
</dbReference>
<gene>
    <name evidence="6" type="ORF">HNR23_004607</name>
</gene>
<dbReference type="InterPro" id="IPR047047">
    <property type="entry name" value="GST_Omega-like_C"/>
</dbReference>
<evidence type="ECO:0000256" key="1">
    <source>
        <dbReference type="PIRSR" id="PIRSR015753-1"/>
    </source>
</evidence>
<proteinExistence type="predicted"/>
<dbReference type="PANTHER" id="PTHR32419">
    <property type="entry name" value="GLUTATHIONYL-HYDROQUINONE REDUCTASE"/>
    <property type="match status" value="1"/>
</dbReference>
<dbReference type="SUPFAM" id="SSF52833">
    <property type="entry name" value="Thioredoxin-like"/>
    <property type="match status" value="1"/>
</dbReference>
<keyword evidence="7" id="KW-1185">Reference proteome</keyword>
<dbReference type="EMBL" id="JACHDS010000001">
    <property type="protein sequence ID" value="MBB6174547.1"/>
    <property type="molecule type" value="Genomic_DNA"/>
</dbReference>
<organism evidence="6 7">
    <name type="scientific">Nocardiopsis mwathae</name>
    <dbReference type="NCBI Taxonomy" id="1472723"/>
    <lineage>
        <taxon>Bacteria</taxon>
        <taxon>Bacillati</taxon>
        <taxon>Actinomycetota</taxon>
        <taxon>Actinomycetes</taxon>
        <taxon>Streptosporangiales</taxon>
        <taxon>Nocardiopsidaceae</taxon>
        <taxon>Nocardiopsis</taxon>
    </lineage>
</organism>
<comment type="caution">
    <text evidence="6">The sequence shown here is derived from an EMBL/GenBank/DDBJ whole genome shotgun (WGS) entry which is preliminary data.</text>
</comment>
<sequence>MPFPPSARITSDGTSPWPVEPGRYRLVVNRACPFSGRVLVVRRLVGLEAALPVAVTDPLHDDRGWRFTLDPEGHDPVLGIRYLAEAYEAAAPGYDGGVSVPAVVDVPGGRVVTNDHDTLTRDLATQWRHLHRPGAPDLYPAELRADIDALNSELADDVFFGVYTCGFAKTQEEYSAAFRRLFDRLDVLEERLRTRRYLHGDTITESDIRLFTTLVRFDAAYHGLFRCNRNKLTEMPVLWAYMRDLFQTPGFGDTVHFADIKLHYHAVLTELNPRGIVPEGPDLSVWHTPHNRERLGGRPFGDGTPPPAAT</sequence>
<feature type="region of interest" description="Disordered" evidence="4">
    <location>
        <begin position="288"/>
        <end position="310"/>
    </location>
</feature>
<evidence type="ECO:0000256" key="3">
    <source>
        <dbReference type="PIRSR" id="PIRSR015753-3"/>
    </source>
</evidence>
<dbReference type="Proteomes" id="UP000546642">
    <property type="component" value="Unassembled WGS sequence"/>
</dbReference>
<keyword evidence="6" id="KW-0808">Transferase</keyword>
<feature type="active site" description="Proton donor/acceptor" evidence="1">
    <location>
        <position position="163"/>
    </location>
</feature>
<dbReference type="InterPro" id="IPR036282">
    <property type="entry name" value="Glutathione-S-Trfase_C_sf"/>
</dbReference>
<dbReference type="InterPro" id="IPR016639">
    <property type="entry name" value="GST_Omega/GSH"/>
</dbReference>
<accession>A0A7W9YM18</accession>
<dbReference type="SFLD" id="SFLDG01148">
    <property type="entry name" value="Xi_(cytGST)"/>
    <property type="match status" value="1"/>
</dbReference>
<dbReference type="InterPro" id="IPR010987">
    <property type="entry name" value="Glutathione-S-Trfase_C-like"/>
</dbReference>
<dbReference type="GO" id="GO:0004364">
    <property type="term" value="F:glutathione transferase activity"/>
    <property type="evidence" value="ECO:0007669"/>
    <property type="project" value="InterPro"/>
</dbReference>
<dbReference type="Gene3D" id="1.20.1050.10">
    <property type="match status" value="1"/>
</dbReference>
<dbReference type="CDD" id="cd03190">
    <property type="entry name" value="GST_C_Omega_like"/>
    <property type="match status" value="1"/>
</dbReference>
<dbReference type="InterPro" id="IPR036249">
    <property type="entry name" value="Thioredoxin-like_sf"/>
</dbReference>
<feature type="site" description="Lowers pKa of active site Cys" evidence="3">
    <location>
        <position position="264"/>
    </location>
</feature>
<dbReference type="AlphaFoldDB" id="A0A7W9YM18"/>
<feature type="active site" description="Nucleophile" evidence="1">
    <location>
        <position position="32"/>
    </location>
</feature>
<dbReference type="SFLD" id="SFLDG01206">
    <property type="entry name" value="Xi.1"/>
    <property type="match status" value="1"/>
</dbReference>
<feature type="domain" description="GST C-terminal" evidence="5">
    <location>
        <begin position="140"/>
        <end position="264"/>
    </location>
</feature>
<dbReference type="PANTHER" id="PTHR32419:SF6">
    <property type="entry name" value="GLUTATHIONE S-TRANSFERASE OMEGA-LIKE 1-RELATED"/>
    <property type="match status" value="1"/>
</dbReference>
<feature type="site" description="Lowers pKa of active site Cys" evidence="3">
    <location>
        <position position="221"/>
    </location>
</feature>
<evidence type="ECO:0000256" key="4">
    <source>
        <dbReference type="SAM" id="MobiDB-lite"/>
    </source>
</evidence>
<evidence type="ECO:0000256" key="2">
    <source>
        <dbReference type="PIRSR" id="PIRSR015753-2"/>
    </source>
</evidence>
<dbReference type="GO" id="GO:0005737">
    <property type="term" value="C:cytoplasm"/>
    <property type="evidence" value="ECO:0007669"/>
    <property type="project" value="TreeGrafter"/>
</dbReference>
<dbReference type="Gene3D" id="3.40.30.10">
    <property type="entry name" value="Glutaredoxin"/>
    <property type="match status" value="1"/>
</dbReference>
<evidence type="ECO:0000313" key="6">
    <source>
        <dbReference type="EMBL" id="MBB6174547.1"/>
    </source>
</evidence>
<dbReference type="SFLD" id="SFLDS00019">
    <property type="entry name" value="Glutathione_Transferase_(cytos"/>
    <property type="match status" value="1"/>
</dbReference>
<protein>
    <submittedName>
        <fullName evidence="6">Putative glutathione S-transferase</fullName>
    </submittedName>
</protein>
<evidence type="ECO:0000259" key="5">
    <source>
        <dbReference type="PROSITE" id="PS50405"/>
    </source>
</evidence>
<name>A0A7W9YM18_9ACTN</name>